<evidence type="ECO:0000256" key="1">
    <source>
        <dbReference type="SAM" id="Phobius"/>
    </source>
</evidence>
<organism evidence="2 3">
    <name type="scientific">Desulfonema ishimotonii</name>
    <dbReference type="NCBI Taxonomy" id="45657"/>
    <lineage>
        <taxon>Bacteria</taxon>
        <taxon>Pseudomonadati</taxon>
        <taxon>Thermodesulfobacteriota</taxon>
        <taxon>Desulfobacteria</taxon>
        <taxon>Desulfobacterales</taxon>
        <taxon>Desulfococcaceae</taxon>
        <taxon>Desulfonema</taxon>
    </lineage>
</organism>
<name>A0A401FX06_9BACT</name>
<feature type="transmembrane region" description="Helical" evidence="1">
    <location>
        <begin position="6"/>
        <end position="29"/>
    </location>
</feature>
<dbReference type="Pfam" id="PF12966">
    <property type="entry name" value="AtpR"/>
    <property type="match status" value="1"/>
</dbReference>
<dbReference type="RefSeq" id="WP_166405055.1">
    <property type="nucleotide sequence ID" value="NZ_BEXT01000001.1"/>
</dbReference>
<sequence>MENDGVYRLLAFLCGALLGTLHFGGLWLTILLMPACARPRLCWYMSFLIRLCMTLAGMWIVLDRRPGAFIFTFGAFLSVRWLISRQVRNLNERMADENQPG</sequence>
<dbReference type="AlphaFoldDB" id="A0A401FX06"/>
<gene>
    <name evidence="2" type="ORF">DENIS_2453</name>
</gene>
<dbReference type="EMBL" id="BEXT01000001">
    <property type="protein sequence ID" value="GBC61491.1"/>
    <property type="molecule type" value="Genomic_DNA"/>
</dbReference>
<feature type="transmembrane region" description="Helical" evidence="1">
    <location>
        <begin position="41"/>
        <end position="61"/>
    </location>
</feature>
<evidence type="ECO:0000313" key="3">
    <source>
        <dbReference type="Proteomes" id="UP000288096"/>
    </source>
</evidence>
<protein>
    <submittedName>
        <fullName evidence="2">ATP synthase subunit I</fullName>
    </submittedName>
</protein>
<comment type="caution">
    <text evidence="2">The sequence shown here is derived from an EMBL/GenBank/DDBJ whole genome shotgun (WGS) entry which is preliminary data.</text>
</comment>
<proteinExistence type="predicted"/>
<keyword evidence="1" id="KW-0472">Membrane</keyword>
<keyword evidence="3" id="KW-1185">Reference proteome</keyword>
<keyword evidence="1" id="KW-1133">Transmembrane helix</keyword>
<dbReference type="Proteomes" id="UP000288096">
    <property type="component" value="Unassembled WGS sequence"/>
</dbReference>
<reference evidence="3" key="1">
    <citation type="submission" date="2017-11" db="EMBL/GenBank/DDBJ databases">
        <authorList>
            <person name="Watanabe M."/>
            <person name="Kojima H."/>
        </authorList>
    </citation>
    <scope>NUCLEOTIDE SEQUENCE [LARGE SCALE GENOMIC DNA]</scope>
    <source>
        <strain evidence="3">Tokyo 01</strain>
    </source>
</reference>
<accession>A0A401FX06</accession>
<feature type="transmembrane region" description="Helical" evidence="1">
    <location>
        <begin position="67"/>
        <end position="83"/>
    </location>
</feature>
<keyword evidence="1" id="KW-0812">Transmembrane</keyword>
<evidence type="ECO:0000313" key="2">
    <source>
        <dbReference type="EMBL" id="GBC61491.1"/>
    </source>
</evidence>
<dbReference type="InterPro" id="IPR017581">
    <property type="entry name" value="AtpR-like"/>
</dbReference>
<reference evidence="3" key="2">
    <citation type="submission" date="2019-01" db="EMBL/GenBank/DDBJ databases">
        <title>Genome sequence of Desulfonema ishimotonii strain Tokyo 01.</title>
        <authorList>
            <person name="Fukui M."/>
        </authorList>
    </citation>
    <scope>NUCLEOTIDE SEQUENCE [LARGE SCALE GENOMIC DNA]</scope>
    <source>
        <strain evidence="3">Tokyo 01</strain>
    </source>
</reference>